<dbReference type="Gene3D" id="1.20.120.520">
    <property type="entry name" value="nmb1532 protein domain like"/>
    <property type="match status" value="1"/>
</dbReference>
<organism evidence="2 3">
    <name type="scientific">Hyphomonas atlantica</name>
    <dbReference type="NCBI Taxonomy" id="1280948"/>
    <lineage>
        <taxon>Bacteria</taxon>
        <taxon>Pseudomonadati</taxon>
        <taxon>Pseudomonadota</taxon>
        <taxon>Alphaproteobacteria</taxon>
        <taxon>Hyphomonadales</taxon>
        <taxon>Hyphomonadaceae</taxon>
        <taxon>Hyphomonas</taxon>
    </lineage>
</organism>
<dbReference type="Proteomes" id="UP000263957">
    <property type="component" value="Unassembled WGS sequence"/>
</dbReference>
<reference evidence="2 3" key="1">
    <citation type="journal article" date="2018" name="Nat. Biotechnol.">
        <title>A standardized bacterial taxonomy based on genome phylogeny substantially revises the tree of life.</title>
        <authorList>
            <person name="Parks D.H."/>
            <person name="Chuvochina M."/>
            <person name="Waite D.W."/>
            <person name="Rinke C."/>
            <person name="Skarshewski A."/>
            <person name="Chaumeil P.A."/>
            <person name="Hugenholtz P."/>
        </authorList>
    </citation>
    <scope>NUCLEOTIDE SEQUENCE [LARGE SCALE GENOMIC DNA]</scope>
    <source>
        <strain evidence="2">UBA10378</strain>
    </source>
</reference>
<evidence type="ECO:0000259" key="1">
    <source>
        <dbReference type="Pfam" id="PF01814"/>
    </source>
</evidence>
<evidence type="ECO:0000313" key="3">
    <source>
        <dbReference type="Proteomes" id="UP000263957"/>
    </source>
</evidence>
<dbReference type="AlphaFoldDB" id="A0A356W7V2"/>
<dbReference type="Pfam" id="PF01814">
    <property type="entry name" value="Hemerythrin"/>
    <property type="match status" value="1"/>
</dbReference>
<protein>
    <submittedName>
        <fullName evidence="2">Hemerythrin</fullName>
    </submittedName>
</protein>
<feature type="domain" description="Hemerythrin-like" evidence="1">
    <location>
        <begin position="4"/>
        <end position="140"/>
    </location>
</feature>
<dbReference type="InterPro" id="IPR012312">
    <property type="entry name" value="Hemerythrin-like"/>
</dbReference>
<proteinExistence type="predicted"/>
<comment type="caution">
    <text evidence="2">The sequence shown here is derived from an EMBL/GenBank/DDBJ whole genome shotgun (WGS) entry which is preliminary data.</text>
</comment>
<dbReference type="CDD" id="cd12108">
    <property type="entry name" value="Hr-like"/>
    <property type="match status" value="1"/>
</dbReference>
<dbReference type="EMBL" id="DOGS01000225">
    <property type="protein sequence ID" value="HBQ49413.1"/>
    <property type="molecule type" value="Genomic_DNA"/>
</dbReference>
<sequence length="190" mass="22090">MIDTIDIIHRDHMNMERVLSVMNRVAEGLGRADGVERSLGLLASIVYYIRLYPERCHHPKEERYLFKVLARRDEGADDLIRELKSQHAEGKRQIARLDLAVKAYDRTREDLTTLRRVVDDYAVFQRRHMDLEESELLPLARKGLADDDWSEVDQAFARDADPLFNENMEAGFRVLFERITCDEAGGARPF</sequence>
<name>A0A356W7V2_9PROT</name>
<dbReference type="GO" id="GO:0005886">
    <property type="term" value="C:plasma membrane"/>
    <property type="evidence" value="ECO:0007669"/>
    <property type="project" value="TreeGrafter"/>
</dbReference>
<evidence type="ECO:0000313" key="2">
    <source>
        <dbReference type="EMBL" id="HBQ49413.1"/>
    </source>
</evidence>
<dbReference type="PANTHER" id="PTHR39966:SF1">
    <property type="entry name" value="HEMERYTHRIN-LIKE DOMAIN-CONTAINING PROTEIN"/>
    <property type="match status" value="1"/>
</dbReference>
<accession>A0A356W7V2</accession>
<dbReference type="PANTHER" id="PTHR39966">
    <property type="entry name" value="BLL2471 PROTEIN-RELATED"/>
    <property type="match status" value="1"/>
</dbReference>
<gene>
    <name evidence="2" type="ORF">DD728_11135</name>
</gene>